<name>A0A0A9Z4Y2_LYGHE</name>
<protein>
    <submittedName>
        <fullName evidence="2">Uncharacterized protein</fullName>
    </submittedName>
</protein>
<reference evidence="2" key="2">
    <citation type="submission" date="2014-07" db="EMBL/GenBank/DDBJ databases">
        <authorList>
            <person name="Hull J."/>
        </authorList>
    </citation>
    <scope>NUCLEOTIDE SEQUENCE</scope>
</reference>
<dbReference type="AlphaFoldDB" id="A0A0A9Z4Y2"/>
<feature type="non-terminal residue" evidence="2">
    <location>
        <position position="154"/>
    </location>
</feature>
<accession>A0A0A9Z4Y2</accession>
<feature type="compositionally biased region" description="Basic residues" evidence="1">
    <location>
        <begin position="97"/>
        <end position="135"/>
    </location>
</feature>
<feature type="region of interest" description="Disordered" evidence="1">
    <location>
        <begin position="69"/>
        <end position="154"/>
    </location>
</feature>
<dbReference type="SUPFAM" id="SSF51069">
    <property type="entry name" value="Carbonic anhydrase"/>
    <property type="match status" value="1"/>
</dbReference>
<dbReference type="EMBL" id="GBHO01005211">
    <property type="protein sequence ID" value="JAG38393.1"/>
    <property type="molecule type" value="Transcribed_RNA"/>
</dbReference>
<proteinExistence type="predicted"/>
<sequence length="154" mass="17412">MKFKAVHGVTYIISRETRFLSEAQLSVFRELKDRHENPMILKKREVQSYHSRNVFVVNPNSAMLTTVLHTLSKRSRGSERPSHAGSSKRSQKGSSPIKKKSSAIKKSSSKKSSKTSKKKSSTKKDKGSKKEKRPKKGADEKKRASSKKKPKTKK</sequence>
<feature type="compositionally biased region" description="Basic residues" evidence="1">
    <location>
        <begin position="144"/>
        <end position="154"/>
    </location>
</feature>
<evidence type="ECO:0000256" key="1">
    <source>
        <dbReference type="SAM" id="MobiDB-lite"/>
    </source>
</evidence>
<organism evidence="2">
    <name type="scientific">Lygus hesperus</name>
    <name type="common">Western plant bug</name>
    <dbReference type="NCBI Taxonomy" id="30085"/>
    <lineage>
        <taxon>Eukaryota</taxon>
        <taxon>Metazoa</taxon>
        <taxon>Ecdysozoa</taxon>
        <taxon>Arthropoda</taxon>
        <taxon>Hexapoda</taxon>
        <taxon>Insecta</taxon>
        <taxon>Pterygota</taxon>
        <taxon>Neoptera</taxon>
        <taxon>Paraneoptera</taxon>
        <taxon>Hemiptera</taxon>
        <taxon>Heteroptera</taxon>
        <taxon>Panheteroptera</taxon>
        <taxon>Cimicomorpha</taxon>
        <taxon>Miridae</taxon>
        <taxon>Mirini</taxon>
        <taxon>Lygus</taxon>
    </lineage>
</organism>
<reference evidence="2" key="1">
    <citation type="journal article" date="2014" name="PLoS ONE">
        <title>Transcriptome-Based Identification of ABC Transporters in the Western Tarnished Plant Bug Lygus hesperus.</title>
        <authorList>
            <person name="Hull J.J."/>
            <person name="Chaney K."/>
            <person name="Geib S.M."/>
            <person name="Fabrick J.A."/>
            <person name="Brent C.S."/>
            <person name="Walsh D."/>
            <person name="Lavine L.C."/>
        </authorList>
    </citation>
    <scope>NUCLEOTIDE SEQUENCE</scope>
</reference>
<dbReference type="InterPro" id="IPR036398">
    <property type="entry name" value="CA_dom_sf"/>
</dbReference>
<gene>
    <name evidence="2" type="ORF">CM83_9864</name>
</gene>
<evidence type="ECO:0000313" key="2">
    <source>
        <dbReference type="EMBL" id="JAG38393.1"/>
    </source>
</evidence>